<evidence type="ECO:0000259" key="3">
    <source>
        <dbReference type="SMART" id="SM01218"/>
    </source>
</evidence>
<keyword evidence="5" id="KW-1185">Reference proteome</keyword>
<evidence type="ECO:0000313" key="5">
    <source>
        <dbReference type="Proteomes" id="UP000271889"/>
    </source>
</evidence>
<evidence type="ECO:0000313" key="4">
    <source>
        <dbReference type="EMBL" id="VDK52396.1"/>
    </source>
</evidence>
<feature type="domain" description="Chromatin target of PRMT1 protein C-terminal" evidence="3">
    <location>
        <begin position="20"/>
        <end position="91"/>
    </location>
</feature>
<organism evidence="4 5">
    <name type="scientific">Cylicostephanus goldi</name>
    <name type="common">Nematode worm</name>
    <dbReference type="NCBI Taxonomy" id="71465"/>
    <lineage>
        <taxon>Eukaryota</taxon>
        <taxon>Metazoa</taxon>
        <taxon>Ecdysozoa</taxon>
        <taxon>Nematoda</taxon>
        <taxon>Chromadorea</taxon>
        <taxon>Rhabditida</taxon>
        <taxon>Rhabditina</taxon>
        <taxon>Rhabditomorpha</taxon>
        <taxon>Strongyloidea</taxon>
        <taxon>Strongylidae</taxon>
        <taxon>Cylicostephanus</taxon>
    </lineage>
</organism>
<accession>A0A3P6QMY0</accession>
<feature type="region of interest" description="Disordered" evidence="2">
    <location>
        <begin position="25"/>
        <end position="80"/>
    </location>
</feature>
<dbReference type="Proteomes" id="UP000271889">
    <property type="component" value="Unassembled WGS sequence"/>
</dbReference>
<dbReference type="AlphaFoldDB" id="A0A3P6QMY0"/>
<dbReference type="SMART" id="SM01218">
    <property type="entry name" value="FoP_duplication"/>
    <property type="match status" value="1"/>
</dbReference>
<dbReference type="GO" id="GO:0003723">
    <property type="term" value="F:RNA binding"/>
    <property type="evidence" value="ECO:0007669"/>
    <property type="project" value="UniProtKB-KW"/>
</dbReference>
<evidence type="ECO:0000256" key="1">
    <source>
        <dbReference type="ARBA" id="ARBA00022884"/>
    </source>
</evidence>
<protein>
    <recommendedName>
        <fullName evidence="3">Chromatin target of PRMT1 protein C-terminal domain-containing protein</fullName>
    </recommendedName>
</protein>
<gene>
    <name evidence="4" type="ORF">CGOC_LOCUS2348</name>
</gene>
<name>A0A3P6QMY0_CYLGO</name>
<evidence type="ECO:0000256" key="2">
    <source>
        <dbReference type="SAM" id="MobiDB-lite"/>
    </source>
</evidence>
<dbReference type="InterPro" id="IPR025715">
    <property type="entry name" value="FoP_C"/>
</dbReference>
<reference evidence="4 5" key="1">
    <citation type="submission" date="2018-11" db="EMBL/GenBank/DDBJ databases">
        <authorList>
            <consortium name="Pathogen Informatics"/>
        </authorList>
    </citation>
    <scope>NUCLEOTIDE SEQUENCE [LARGE SCALE GENOMIC DNA]</scope>
</reference>
<proteinExistence type="predicted"/>
<dbReference type="EMBL" id="UYRV01005207">
    <property type="protein sequence ID" value="VDK52396.1"/>
    <property type="molecule type" value="Genomic_DNA"/>
</dbReference>
<keyword evidence="1" id="KW-0694">RNA-binding</keyword>
<sequence length="92" mass="9895">MLIVDGGTAVANGIESRLSKLPLKGSRGIQKRRNSAGAVSSSFLDRLGDDKPRRGRVGGRGGAGRRERRPQKSVAELDAELESYMKGRAMDL</sequence>
<dbReference type="Pfam" id="PF13865">
    <property type="entry name" value="FoP_duplication"/>
    <property type="match status" value="1"/>
</dbReference>
<dbReference type="OrthoDB" id="1049195at2759"/>